<evidence type="ECO:0000313" key="4">
    <source>
        <dbReference type="EMBL" id="KAJ5703887.1"/>
    </source>
</evidence>
<dbReference type="PANTHER" id="PTHR42760">
    <property type="entry name" value="SHORT-CHAIN DEHYDROGENASES/REDUCTASES FAMILY MEMBER"/>
    <property type="match status" value="1"/>
</dbReference>
<organism evidence="4 5">
    <name type="scientific">Penicillium malachiteum</name>
    <dbReference type="NCBI Taxonomy" id="1324776"/>
    <lineage>
        <taxon>Eukaryota</taxon>
        <taxon>Fungi</taxon>
        <taxon>Dikarya</taxon>
        <taxon>Ascomycota</taxon>
        <taxon>Pezizomycotina</taxon>
        <taxon>Eurotiomycetes</taxon>
        <taxon>Eurotiomycetidae</taxon>
        <taxon>Eurotiales</taxon>
        <taxon>Aspergillaceae</taxon>
        <taxon>Penicillium</taxon>
    </lineage>
</organism>
<evidence type="ECO:0000256" key="3">
    <source>
        <dbReference type="RuleBase" id="RU000363"/>
    </source>
</evidence>
<dbReference type="Proteomes" id="UP001215712">
    <property type="component" value="Unassembled WGS sequence"/>
</dbReference>
<dbReference type="GO" id="GO:0016616">
    <property type="term" value="F:oxidoreductase activity, acting on the CH-OH group of donors, NAD or NADP as acceptor"/>
    <property type="evidence" value="ECO:0007669"/>
    <property type="project" value="TreeGrafter"/>
</dbReference>
<keyword evidence="2" id="KW-0521">NADP</keyword>
<dbReference type="EMBL" id="JAQJAN010000020">
    <property type="protein sequence ID" value="KAJ5703887.1"/>
    <property type="molecule type" value="Genomic_DNA"/>
</dbReference>
<protein>
    <submittedName>
        <fullName evidence="4">Uncharacterized protein</fullName>
    </submittedName>
</protein>
<evidence type="ECO:0000313" key="5">
    <source>
        <dbReference type="Proteomes" id="UP001215712"/>
    </source>
</evidence>
<reference evidence="4" key="1">
    <citation type="journal article" date="2023" name="IMA Fungus">
        <title>Comparative genomic study of the Penicillium genus elucidates a diverse pangenome and 15 lateral gene transfer events.</title>
        <authorList>
            <person name="Petersen C."/>
            <person name="Sorensen T."/>
            <person name="Nielsen M.R."/>
            <person name="Sondergaard T.E."/>
            <person name="Sorensen J.L."/>
            <person name="Fitzpatrick D.A."/>
            <person name="Frisvad J.C."/>
            <person name="Nielsen K.L."/>
        </authorList>
    </citation>
    <scope>NUCLEOTIDE SEQUENCE</scope>
    <source>
        <strain evidence="4">IBT 17514</strain>
    </source>
</reference>
<dbReference type="SUPFAM" id="SSF51735">
    <property type="entry name" value="NAD(P)-binding Rossmann-fold domains"/>
    <property type="match status" value="1"/>
</dbReference>
<comment type="similarity">
    <text evidence="1 3">Belongs to the short-chain dehydrogenases/reductases (SDR) family.</text>
</comment>
<proteinExistence type="inferred from homology"/>
<dbReference type="InterPro" id="IPR036291">
    <property type="entry name" value="NAD(P)-bd_dom_sf"/>
</dbReference>
<evidence type="ECO:0000256" key="2">
    <source>
        <dbReference type="ARBA" id="ARBA00022857"/>
    </source>
</evidence>
<dbReference type="InterPro" id="IPR002347">
    <property type="entry name" value="SDR_fam"/>
</dbReference>
<dbReference type="AlphaFoldDB" id="A0AAD6HBH4"/>
<dbReference type="CDD" id="cd05233">
    <property type="entry name" value="SDR_c"/>
    <property type="match status" value="1"/>
</dbReference>
<reference evidence="4" key="2">
    <citation type="submission" date="2023-01" db="EMBL/GenBank/DDBJ databases">
        <authorList>
            <person name="Petersen C."/>
        </authorList>
    </citation>
    <scope>NUCLEOTIDE SEQUENCE</scope>
    <source>
        <strain evidence="4">IBT 17514</strain>
    </source>
</reference>
<sequence length="288" mass="31520">MSKIFFITGAGSGIGRVAARYLLQKGHRVFLTDYNSAFLDDTCTKHLPSVLTPELHANFKWSLMDTSNQSQVTEAVAKCAEEFGSIDVLINIQYVDSYQSQYMRAGIRMDEVPISDFEHVLQVNLIGTYRVSQQAIPHLVKAPGGGVIINLSSCRSTQQSKHGEAYAASKAGIEGLSMAMAVSLGPEIRVHVISPGMVDVRSERDESALPDVKTIREDLNRDFQSEYAPEWGYGKSCAMHEAHPVGRIGKGEDIARWIEFLSVSEGGFTTGGTYLVDGGYSKVLSYPS</sequence>
<dbReference type="InterPro" id="IPR020904">
    <property type="entry name" value="Sc_DH/Rdtase_CS"/>
</dbReference>
<dbReference type="PRINTS" id="PR00081">
    <property type="entry name" value="GDHRDH"/>
</dbReference>
<dbReference type="Pfam" id="PF00106">
    <property type="entry name" value="adh_short"/>
    <property type="match status" value="1"/>
</dbReference>
<gene>
    <name evidence="4" type="ORF">N7493_011025</name>
</gene>
<dbReference type="PROSITE" id="PS00061">
    <property type="entry name" value="ADH_SHORT"/>
    <property type="match status" value="1"/>
</dbReference>
<dbReference type="PRINTS" id="PR00080">
    <property type="entry name" value="SDRFAMILY"/>
</dbReference>
<name>A0AAD6HBH4_9EURO</name>
<dbReference type="Gene3D" id="3.40.50.720">
    <property type="entry name" value="NAD(P)-binding Rossmann-like Domain"/>
    <property type="match status" value="1"/>
</dbReference>
<accession>A0AAD6HBH4</accession>
<keyword evidence="5" id="KW-1185">Reference proteome</keyword>
<evidence type="ECO:0000256" key="1">
    <source>
        <dbReference type="ARBA" id="ARBA00006484"/>
    </source>
</evidence>
<comment type="caution">
    <text evidence="4">The sequence shown here is derived from an EMBL/GenBank/DDBJ whole genome shotgun (WGS) entry which is preliminary data.</text>
</comment>